<evidence type="ECO:0000313" key="2">
    <source>
        <dbReference type="Proteomes" id="UP000283855"/>
    </source>
</evidence>
<dbReference type="Proteomes" id="UP000283855">
    <property type="component" value="Unassembled WGS sequence"/>
</dbReference>
<dbReference type="RefSeq" id="WP_118400677.1">
    <property type="nucleotide sequence ID" value="NZ_CABJGD010000024.1"/>
</dbReference>
<sequence>MKLYCIILIFLCFSCSETIVNRNELKEQLIPTYELIEDGEKTFILDSESQPRNRCIQLFRNPQNDSTYYSFYNEYNNSIYIFDFESTSFIKKIQLQKEGPDGVYPHRSGYYISSFDSIYFYSMATQRVYILNSQGKKYHTIDLRFNMDSEKIPPTIKVEADSPMYKIGNNLYLCGGINEEFADADSINHLIITKINVCKEDATPELFVGYPESYRQGNWGEAYFRNTFWCYNEKEKLFLISFPNDHYIYKTDLTKVTKIYAGSMYANSISSIDYSKSIPTPKKKRIAHYLSSYYYRAIIYDKYKNIYYRIIEHPWINYNPNERPWKKPLSIIIYDSNFQFLGETKLAEEYNLSANNFIITKEGLLIRKETNNEDEIKYTVFKLKEK</sequence>
<protein>
    <submittedName>
        <fullName evidence="1">DUF4221 domain-containing protein</fullName>
    </submittedName>
</protein>
<name>A0A413SXU2_9BACT</name>
<accession>A0A413SXU2</accession>
<proteinExistence type="predicted"/>
<gene>
    <name evidence="1" type="ORF">DW921_10860</name>
</gene>
<dbReference type="AlphaFoldDB" id="A0A413SXU2"/>
<dbReference type="SUPFAM" id="SSF50965">
    <property type="entry name" value="Galactose oxidase, central domain"/>
    <property type="match status" value="1"/>
</dbReference>
<comment type="caution">
    <text evidence="1">The sequence shown here is derived from an EMBL/GenBank/DDBJ whole genome shotgun (WGS) entry which is preliminary data.</text>
</comment>
<organism evidence="1 2">
    <name type="scientific">Phocaeicola coprophilus</name>
    <dbReference type="NCBI Taxonomy" id="387090"/>
    <lineage>
        <taxon>Bacteria</taxon>
        <taxon>Pseudomonadati</taxon>
        <taxon>Bacteroidota</taxon>
        <taxon>Bacteroidia</taxon>
        <taxon>Bacteroidales</taxon>
        <taxon>Bacteroidaceae</taxon>
        <taxon>Phocaeicola</taxon>
    </lineage>
</organism>
<evidence type="ECO:0000313" key="1">
    <source>
        <dbReference type="EMBL" id="RHA74387.1"/>
    </source>
</evidence>
<dbReference type="EMBL" id="QSFT01000024">
    <property type="protein sequence ID" value="RHA74387.1"/>
    <property type="molecule type" value="Genomic_DNA"/>
</dbReference>
<dbReference type="Pfam" id="PF13970">
    <property type="entry name" value="DUF4221"/>
    <property type="match status" value="1"/>
</dbReference>
<dbReference type="InterPro" id="IPR011043">
    <property type="entry name" value="Gal_Oxase/kelch_b-propeller"/>
</dbReference>
<dbReference type="InterPro" id="IPR025316">
    <property type="entry name" value="DUF4221"/>
</dbReference>
<reference evidence="1 2" key="1">
    <citation type="submission" date="2018-08" db="EMBL/GenBank/DDBJ databases">
        <title>A genome reference for cultivated species of the human gut microbiota.</title>
        <authorList>
            <person name="Zou Y."/>
            <person name="Xue W."/>
            <person name="Luo G."/>
        </authorList>
    </citation>
    <scope>NUCLEOTIDE SEQUENCE [LARGE SCALE GENOMIC DNA]</scope>
    <source>
        <strain evidence="1 2">AM42-38</strain>
    </source>
</reference>